<sequence length="74" mass="7795">MAGNGVHTVPAGGSGWVNEVDGTKVGAAYATKDEAVKAGREEAKRRQTEHHIHNLDGTIGEKNSYGNDPRNIPG</sequence>
<name>A0ABX1JW92_9CELL</name>
<organism evidence="1 2">
    <name type="scientific">Cellulomonas septica</name>
    <dbReference type="NCBI Taxonomy" id="285080"/>
    <lineage>
        <taxon>Bacteria</taxon>
        <taxon>Bacillati</taxon>
        <taxon>Actinomycetota</taxon>
        <taxon>Actinomycetes</taxon>
        <taxon>Micrococcales</taxon>
        <taxon>Cellulomonadaceae</taxon>
        <taxon>Cellulomonas</taxon>
    </lineage>
</organism>
<dbReference type="Proteomes" id="UP000777774">
    <property type="component" value="Unassembled WGS sequence"/>
</dbReference>
<gene>
    <name evidence="1" type="ORF">HGA02_00320</name>
</gene>
<dbReference type="InterPro" id="IPR018691">
    <property type="entry name" value="DUF2188"/>
</dbReference>
<protein>
    <submittedName>
        <fullName evidence="1">DUF2188 domain-containing protein</fullName>
    </submittedName>
</protein>
<accession>A0ABX1JW92</accession>
<comment type="caution">
    <text evidence="1">The sequence shown here is derived from an EMBL/GenBank/DDBJ whole genome shotgun (WGS) entry which is preliminary data.</text>
</comment>
<reference evidence="1 2" key="1">
    <citation type="submission" date="2020-04" db="EMBL/GenBank/DDBJ databases">
        <title>MicrobeNet Type strains.</title>
        <authorList>
            <person name="Nicholson A.C."/>
        </authorList>
    </citation>
    <scope>NUCLEOTIDE SEQUENCE [LARGE SCALE GENOMIC DNA]</scope>
    <source>
        <strain evidence="1 2">ATCC BAA-787</strain>
    </source>
</reference>
<keyword evidence="2" id="KW-1185">Reference proteome</keyword>
<dbReference type="EMBL" id="JAAXOY010000001">
    <property type="protein sequence ID" value="NKY38017.1"/>
    <property type="molecule type" value="Genomic_DNA"/>
</dbReference>
<proteinExistence type="predicted"/>
<evidence type="ECO:0000313" key="2">
    <source>
        <dbReference type="Proteomes" id="UP000777774"/>
    </source>
</evidence>
<dbReference type="Pfam" id="PF09954">
    <property type="entry name" value="DUF2188"/>
    <property type="match status" value="1"/>
</dbReference>
<dbReference type="RefSeq" id="WP_168676276.1">
    <property type="nucleotide sequence ID" value="NZ_JAAXOY010000001.1"/>
</dbReference>
<evidence type="ECO:0000313" key="1">
    <source>
        <dbReference type="EMBL" id="NKY38017.1"/>
    </source>
</evidence>